<accession>A0A317YBA3</accession>
<reference evidence="3" key="1">
    <citation type="journal article" date="2018" name="Nat. Genet.">
        <title>Extensive intraspecific gene order and gene structural variations between Mo17 and other maize genomes.</title>
        <authorList>
            <person name="Sun S."/>
            <person name="Zhou Y."/>
            <person name="Chen J."/>
            <person name="Shi J."/>
            <person name="Zhao H."/>
            <person name="Zhao H."/>
            <person name="Song W."/>
            <person name="Zhang M."/>
            <person name="Cui Y."/>
            <person name="Dong X."/>
            <person name="Liu H."/>
            <person name="Ma X."/>
            <person name="Jiao Y."/>
            <person name="Wang B."/>
            <person name="Wei X."/>
            <person name="Stein J.C."/>
            <person name="Glaubitz J.C."/>
            <person name="Lu F."/>
            <person name="Yu G."/>
            <person name="Liang C."/>
            <person name="Fengler K."/>
            <person name="Li B."/>
            <person name="Rafalski A."/>
            <person name="Schnable P.S."/>
            <person name="Ware D.H."/>
            <person name="Buckler E.S."/>
            <person name="Lai J."/>
        </authorList>
    </citation>
    <scope>NUCLEOTIDE SEQUENCE [LARGE SCALE GENOMIC DNA]</scope>
    <source>
        <tissue evidence="3">Seedling</tissue>
    </source>
</reference>
<dbReference type="AlphaFoldDB" id="A0A317YBA3"/>
<feature type="region of interest" description="Disordered" evidence="1">
    <location>
        <begin position="42"/>
        <end position="61"/>
    </location>
</feature>
<sequence length="181" mass="19232">MSGGSSAEAACSAAALFLLYCSSSTTFSSCSCYLSTSFSPAPSAAAPDTKDEPLQDKTVEESTDVVTGNISGFPASQFDHSAWAYKGAMVVPDDTDIQYTPPQPRATRSQAQPLKSSLRTNETRQIRKGQKKLKKSPKKVSQDVELDDNGFPIIDFAALDRFDPPHLAVDVESYGGPAASG</sequence>
<dbReference type="EMBL" id="NCVQ01000001">
    <property type="protein sequence ID" value="PWZ55915.1"/>
    <property type="molecule type" value="Genomic_DNA"/>
</dbReference>
<organism evidence="3">
    <name type="scientific">Zea mays</name>
    <name type="common">Maize</name>
    <dbReference type="NCBI Taxonomy" id="4577"/>
    <lineage>
        <taxon>Eukaryota</taxon>
        <taxon>Viridiplantae</taxon>
        <taxon>Streptophyta</taxon>
        <taxon>Embryophyta</taxon>
        <taxon>Tracheophyta</taxon>
        <taxon>Spermatophyta</taxon>
        <taxon>Magnoliopsida</taxon>
        <taxon>Liliopsida</taxon>
        <taxon>Poales</taxon>
        <taxon>Poaceae</taxon>
        <taxon>PACMAD clade</taxon>
        <taxon>Panicoideae</taxon>
        <taxon>Andropogonodae</taxon>
        <taxon>Andropogoneae</taxon>
        <taxon>Tripsacinae</taxon>
        <taxon>Zea</taxon>
    </lineage>
</organism>
<feature type="signal peptide" evidence="2">
    <location>
        <begin position="1"/>
        <end position="26"/>
    </location>
</feature>
<feature type="chain" id="PRO_5016373737" evidence="2">
    <location>
        <begin position="27"/>
        <end position="181"/>
    </location>
</feature>
<evidence type="ECO:0000256" key="2">
    <source>
        <dbReference type="SAM" id="SignalP"/>
    </source>
</evidence>
<dbReference type="Proteomes" id="UP000251960">
    <property type="component" value="Chromosome 1"/>
</dbReference>
<protein>
    <submittedName>
        <fullName evidence="3">Uncharacterized protein</fullName>
    </submittedName>
</protein>
<keyword evidence="2" id="KW-0732">Signal</keyword>
<evidence type="ECO:0000256" key="1">
    <source>
        <dbReference type="SAM" id="MobiDB-lite"/>
    </source>
</evidence>
<name>A0A317YBA3_MAIZE</name>
<evidence type="ECO:0000313" key="3">
    <source>
        <dbReference type="EMBL" id="PWZ55915.1"/>
    </source>
</evidence>
<feature type="compositionally biased region" description="Basic residues" evidence="1">
    <location>
        <begin position="126"/>
        <end position="138"/>
    </location>
</feature>
<gene>
    <name evidence="3" type="ORF">Zm00014a_017450</name>
</gene>
<feature type="region of interest" description="Disordered" evidence="1">
    <location>
        <begin position="94"/>
        <end position="143"/>
    </location>
</feature>
<proteinExistence type="predicted"/>
<feature type="compositionally biased region" description="Polar residues" evidence="1">
    <location>
        <begin position="106"/>
        <end position="120"/>
    </location>
</feature>
<comment type="caution">
    <text evidence="3">The sequence shown here is derived from an EMBL/GenBank/DDBJ whole genome shotgun (WGS) entry which is preliminary data.</text>
</comment>
<feature type="compositionally biased region" description="Basic and acidic residues" evidence="1">
    <location>
        <begin position="48"/>
        <end position="60"/>
    </location>
</feature>